<dbReference type="InterPro" id="IPR029068">
    <property type="entry name" value="Glyas_Bleomycin-R_OHBP_Dase"/>
</dbReference>
<dbReference type="InterPro" id="IPR004360">
    <property type="entry name" value="Glyas_Fos-R_dOase_dom"/>
</dbReference>
<evidence type="ECO:0000259" key="1">
    <source>
        <dbReference type="PROSITE" id="PS51819"/>
    </source>
</evidence>
<dbReference type="Gene3D" id="3.10.180.10">
    <property type="entry name" value="2,3-Dihydroxybiphenyl 1,2-Dioxygenase, domain 1"/>
    <property type="match status" value="1"/>
</dbReference>
<comment type="caution">
    <text evidence="2">The sequence shown here is derived from an EMBL/GenBank/DDBJ whole genome shotgun (WGS) entry which is preliminary data.</text>
</comment>
<dbReference type="PANTHER" id="PTHR36437">
    <property type="entry name" value="GLYOXALASE/BLEOMYCIN RESISTANCE PROTEIN/DIOXYGENASE"/>
    <property type="match status" value="1"/>
</dbReference>
<sequence>MKIGMTSVFVNNPMEAFKFYTEVLGFVKIMYMPEHYLAIVASAEEPEGTTLLLEPNNSPIAQNYQTELRKAGLPCIVFQTDDIQNDYQRLKELGVEFKKEPTQSEWGTEAIFDDTCGNYIQLHQMP</sequence>
<dbReference type="PROSITE" id="PS51819">
    <property type="entry name" value="VOC"/>
    <property type="match status" value="1"/>
</dbReference>
<organism evidence="2 3">
    <name type="scientific">Fulvivirga kasyanovii</name>
    <dbReference type="NCBI Taxonomy" id="396812"/>
    <lineage>
        <taxon>Bacteria</taxon>
        <taxon>Pseudomonadati</taxon>
        <taxon>Bacteroidota</taxon>
        <taxon>Cytophagia</taxon>
        <taxon>Cytophagales</taxon>
        <taxon>Fulvivirgaceae</taxon>
        <taxon>Fulvivirga</taxon>
    </lineage>
</organism>
<feature type="domain" description="VOC" evidence="1">
    <location>
        <begin position="2"/>
        <end position="125"/>
    </location>
</feature>
<accession>A0ABW9RQD3</accession>
<proteinExistence type="predicted"/>
<reference evidence="2 3" key="1">
    <citation type="submission" date="2019-02" db="EMBL/GenBank/DDBJ databases">
        <authorList>
            <person name="Goldberg S.R."/>
            <person name="Haltli B.A."/>
            <person name="Correa H."/>
            <person name="Russell K.G."/>
        </authorList>
    </citation>
    <scope>NUCLEOTIDE SEQUENCE [LARGE SCALE GENOMIC DNA]</scope>
    <source>
        <strain evidence="2 3">JCM 16186</strain>
    </source>
</reference>
<dbReference type="Pfam" id="PF00903">
    <property type="entry name" value="Glyoxalase"/>
    <property type="match status" value="1"/>
</dbReference>
<dbReference type="InterPro" id="IPR037523">
    <property type="entry name" value="VOC_core"/>
</dbReference>
<dbReference type="PANTHER" id="PTHR36437:SF2">
    <property type="entry name" value="GLYOXALASE_BLEOMYCIN RESISTANCE PROTEIN_DIOXYGENASE"/>
    <property type="match status" value="1"/>
</dbReference>
<dbReference type="RefSeq" id="WP_155173390.1">
    <property type="nucleotide sequence ID" value="NZ_BAAAFL010000012.1"/>
</dbReference>
<name>A0ABW9RQD3_9BACT</name>
<evidence type="ECO:0000313" key="2">
    <source>
        <dbReference type="EMBL" id="MTI26379.1"/>
    </source>
</evidence>
<dbReference type="EMBL" id="SMLW01000578">
    <property type="protein sequence ID" value="MTI26379.1"/>
    <property type="molecule type" value="Genomic_DNA"/>
</dbReference>
<gene>
    <name evidence="2" type="ORF">E1163_15585</name>
</gene>
<dbReference type="Proteomes" id="UP000798808">
    <property type="component" value="Unassembled WGS sequence"/>
</dbReference>
<protein>
    <submittedName>
        <fullName evidence="2">Glyoxalase</fullName>
    </submittedName>
</protein>
<evidence type="ECO:0000313" key="3">
    <source>
        <dbReference type="Proteomes" id="UP000798808"/>
    </source>
</evidence>
<keyword evidence="3" id="KW-1185">Reference proteome</keyword>
<dbReference type="SUPFAM" id="SSF54593">
    <property type="entry name" value="Glyoxalase/Bleomycin resistance protein/Dihydroxybiphenyl dioxygenase"/>
    <property type="match status" value="1"/>
</dbReference>